<feature type="domain" description="Concentrative nucleoside transporter C-terminal" evidence="10">
    <location>
        <begin position="363"/>
        <end position="626"/>
    </location>
</feature>
<protein>
    <submittedName>
        <fullName evidence="12">SLC28A</fullName>
    </submittedName>
</protein>
<dbReference type="InterPro" id="IPR018270">
    <property type="entry name" value="C_nuclsd_transpt_met_bac"/>
</dbReference>
<dbReference type="InterPro" id="IPR011642">
    <property type="entry name" value="Gate_dom"/>
</dbReference>
<reference evidence="12 13" key="1">
    <citation type="submission" date="2020-06" db="EMBL/GenBank/DDBJ databases">
        <authorList>
            <person name="Li R."/>
            <person name="Bekaert M."/>
        </authorList>
    </citation>
    <scope>NUCLEOTIDE SEQUENCE [LARGE SCALE GENOMIC DNA]</scope>
    <source>
        <strain evidence="13">wild</strain>
    </source>
</reference>
<dbReference type="NCBIfam" id="TIGR00804">
    <property type="entry name" value="nupC"/>
    <property type="match status" value="1"/>
</dbReference>
<feature type="compositionally biased region" description="Basic and acidic residues" evidence="7">
    <location>
        <begin position="637"/>
        <end position="648"/>
    </location>
</feature>
<feature type="region of interest" description="Disordered" evidence="7">
    <location>
        <begin position="637"/>
        <end position="924"/>
    </location>
</feature>
<keyword evidence="13" id="KW-1185">Reference proteome</keyword>
<feature type="domain" description="Concentrative nucleoside transporter N-terminal" evidence="9">
    <location>
        <begin position="181"/>
        <end position="252"/>
    </location>
</feature>
<dbReference type="Pfam" id="PF07670">
    <property type="entry name" value="Gate"/>
    <property type="match status" value="1"/>
</dbReference>
<feature type="transmembrane region" description="Helical" evidence="8">
    <location>
        <begin position="147"/>
        <end position="170"/>
    </location>
</feature>
<feature type="compositionally biased region" description="Basic and acidic residues" evidence="7">
    <location>
        <begin position="774"/>
        <end position="830"/>
    </location>
</feature>
<feature type="compositionally biased region" description="Polar residues" evidence="7">
    <location>
        <begin position="838"/>
        <end position="851"/>
    </location>
</feature>
<proteinExistence type="inferred from homology"/>
<keyword evidence="4 8" id="KW-0812">Transmembrane</keyword>
<evidence type="ECO:0000256" key="4">
    <source>
        <dbReference type="ARBA" id="ARBA00022692"/>
    </source>
</evidence>
<dbReference type="Pfam" id="PF01773">
    <property type="entry name" value="Nucleos_tra2_N"/>
    <property type="match status" value="1"/>
</dbReference>
<feature type="compositionally biased region" description="Polar residues" evidence="7">
    <location>
        <begin position="729"/>
        <end position="742"/>
    </location>
</feature>
<evidence type="ECO:0000256" key="6">
    <source>
        <dbReference type="ARBA" id="ARBA00023136"/>
    </source>
</evidence>
<evidence type="ECO:0000256" key="5">
    <source>
        <dbReference type="ARBA" id="ARBA00022989"/>
    </source>
</evidence>
<keyword evidence="5 8" id="KW-1133">Transmembrane helix</keyword>
<dbReference type="PANTHER" id="PTHR10590:SF4">
    <property type="entry name" value="SOLUTE CARRIER FAMILY 28 MEMBER 3"/>
    <property type="match status" value="1"/>
</dbReference>
<evidence type="ECO:0000256" key="2">
    <source>
        <dbReference type="ARBA" id="ARBA00009033"/>
    </source>
</evidence>
<gene>
    <name evidence="12" type="ORF">MCOR_31880</name>
</gene>
<accession>A0A6J8CRG9</accession>
<dbReference type="EMBL" id="CACVKT020005675">
    <property type="protein sequence ID" value="CAC5397450.1"/>
    <property type="molecule type" value="Genomic_DNA"/>
</dbReference>
<feature type="compositionally biased region" description="Basic and acidic residues" evidence="7">
    <location>
        <begin position="852"/>
        <end position="875"/>
    </location>
</feature>
<dbReference type="InterPro" id="IPR011657">
    <property type="entry name" value="CNT_C_dom"/>
</dbReference>
<feature type="domain" description="Nucleoside transporter/FeoB GTPase Gate" evidence="11">
    <location>
        <begin position="261"/>
        <end position="356"/>
    </location>
</feature>
<dbReference type="OrthoDB" id="6075923at2759"/>
<feature type="compositionally biased region" description="Basic and acidic residues" evidence="7">
    <location>
        <begin position="670"/>
        <end position="721"/>
    </location>
</feature>
<evidence type="ECO:0000256" key="3">
    <source>
        <dbReference type="ARBA" id="ARBA00022475"/>
    </source>
</evidence>
<comment type="subcellular location">
    <subcellularLocation>
        <location evidence="1">Cell membrane</location>
        <topology evidence="1">Multi-pass membrane protein</topology>
    </subcellularLocation>
</comment>
<feature type="compositionally biased region" description="Basic and acidic residues" evidence="7">
    <location>
        <begin position="895"/>
        <end position="911"/>
    </location>
</feature>
<evidence type="ECO:0000256" key="7">
    <source>
        <dbReference type="SAM" id="MobiDB-lite"/>
    </source>
</evidence>
<dbReference type="AlphaFoldDB" id="A0A6J8CRG9"/>
<evidence type="ECO:0000313" key="12">
    <source>
        <dbReference type="EMBL" id="CAC5397450.1"/>
    </source>
</evidence>
<feature type="transmembrane region" description="Helical" evidence="8">
    <location>
        <begin position="106"/>
        <end position="126"/>
    </location>
</feature>
<feature type="transmembrane region" description="Helical" evidence="8">
    <location>
        <begin position="259"/>
        <end position="281"/>
    </location>
</feature>
<evidence type="ECO:0000313" key="13">
    <source>
        <dbReference type="Proteomes" id="UP000507470"/>
    </source>
</evidence>
<evidence type="ECO:0000259" key="11">
    <source>
        <dbReference type="Pfam" id="PF07670"/>
    </source>
</evidence>
<dbReference type="InterPro" id="IPR002668">
    <property type="entry name" value="CNT_N_dom"/>
</dbReference>
<organism evidence="12 13">
    <name type="scientific">Mytilus coruscus</name>
    <name type="common">Sea mussel</name>
    <dbReference type="NCBI Taxonomy" id="42192"/>
    <lineage>
        <taxon>Eukaryota</taxon>
        <taxon>Metazoa</taxon>
        <taxon>Spiralia</taxon>
        <taxon>Lophotrochozoa</taxon>
        <taxon>Mollusca</taxon>
        <taxon>Bivalvia</taxon>
        <taxon>Autobranchia</taxon>
        <taxon>Pteriomorphia</taxon>
        <taxon>Mytilida</taxon>
        <taxon>Mytiloidea</taxon>
        <taxon>Mytilidae</taxon>
        <taxon>Mytilinae</taxon>
        <taxon>Mytilus</taxon>
    </lineage>
</organism>
<evidence type="ECO:0000259" key="10">
    <source>
        <dbReference type="Pfam" id="PF07662"/>
    </source>
</evidence>
<feature type="transmembrane region" description="Helical" evidence="8">
    <location>
        <begin position="176"/>
        <end position="192"/>
    </location>
</feature>
<dbReference type="Pfam" id="PF07662">
    <property type="entry name" value="Nucleos_tra2_C"/>
    <property type="match status" value="1"/>
</dbReference>
<dbReference type="InterPro" id="IPR008276">
    <property type="entry name" value="C_nuclsd_transpt"/>
</dbReference>
<feature type="transmembrane region" description="Helical" evidence="8">
    <location>
        <begin position="76"/>
        <end position="94"/>
    </location>
</feature>
<keyword evidence="6 8" id="KW-0472">Membrane</keyword>
<dbReference type="PANTHER" id="PTHR10590">
    <property type="entry name" value="SODIUM/NUCLEOSIDE COTRANSPORTER"/>
    <property type="match status" value="1"/>
</dbReference>
<dbReference type="Proteomes" id="UP000507470">
    <property type="component" value="Unassembled WGS sequence"/>
</dbReference>
<dbReference type="GO" id="GO:0005886">
    <property type="term" value="C:plasma membrane"/>
    <property type="evidence" value="ECO:0007669"/>
    <property type="project" value="UniProtKB-SubCell"/>
</dbReference>
<evidence type="ECO:0000256" key="1">
    <source>
        <dbReference type="ARBA" id="ARBA00004651"/>
    </source>
</evidence>
<feature type="transmembrane region" description="Helical" evidence="8">
    <location>
        <begin position="204"/>
        <end position="223"/>
    </location>
</feature>
<feature type="compositionally biased region" description="Basic and acidic residues" evidence="7">
    <location>
        <begin position="743"/>
        <end position="767"/>
    </location>
</feature>
<sequence>MESKVTLESVSKMDTFKRHHENRAFDYDEDGLPVEKKNGASIPPPDYGSIVPSGFNKVIEVTQSGISNFYNKNSRVIWIIIGVIAFALYCWYLVEAMLYEFGTEPAYRLLIGTILVLIFIVSLAILSKFPAKSCNPRLRHWKRISAWTHRSVAGGLIIFAIAYIIAEIGFKTPRNLISLGGMVVLVLFTFVCSHNPAQVKWQPVFWGIMLQFIFALIILRWEIGYEIFQWLGDRVLEFLQYSDDGAVFVFGERFTDHFFAMKVLPVIVFFSTSVSVLYYLGAMQFIIRNIAKGLARVLGTSPAESLNAAGNIFLGQTEAPLMIRPFFEKLTVSEIHAVCTGGFATIAGSVMAAYIIYGVPANHLLSASVMSAPAALAMAKLFWPETEETEATSEDVYQMEKGTERNVIEAASRGASNSIKLVANVAVNLIAFVSLLGFVNATLKWFGERAGMKPPGHEYLTFQYICSYVFYPLAYLMGVETVDCGRVAELIGIKTFINEFVAYTALSKYINNRNNLTWYEGMNFTDYNATWHYEDRDIVYDHMNITLDKGILQVCHMNITLDKGILEDRSVVISTYALCGFSNISSIGIQLGALGAMAPSRRSDLSQVIIRAMIAGNIACFMTACISDQYKAANQVYERRKDNEPGERTKKRQRTRGMNIGKKTSQGNGQRRDSEPGAWIDERQRARGTDKEETTNQGGTDKKETADQGYEQRKDNEPGERTKKRQKTRGMNNGKTTSQGNGQRRDSEPGAWIDERQRARGTDKEETTNQGYVQRKDNEPGNGKEETANQGRDSKPGVWIDERKRARETDKEETADQGYEQREKNEPGERTKKRQQTRDMNNGKTTSQGNGQRRDNKPGVWIDERKRTRCTDKGKTTNQVYGQRKNNKPAIQTKTENEPGYGRRTENEPGVRTKGKLPPTQQTK</sequence>
<keyword evidence="3" id="KW-1003">Cell membrane</keyword>
<name>A0A6J8CRG9_MYTCO</name>
<dbReference type="GO" id="GO:0005415">
    <property type="term" value="F:nucleoside:sodium symporter activity"/>
    <property type="evidence" value="ECO:0007669"/>
    <property type="project" value="TreeGrafter"/>
</dbReference>
<comment type="similarity">
    <text evidence="2">Belongs to the concentrative nucleoside transporter (CNT) (TC 2.A.41) family.</text>
</comment>
<feature type="transmembrane region" description="Helical" evidence="8">
    <location>
        <begin position="425"/>
        <end position="447"/>
    </location>
</feature>
<evidence type="ECO:0000256" key="8">
    <source>
        <dbReference type="SAM" id="Phobius"/>
    </source>
</evidence>
<evidence type="ECO:0000259" key="9">
    <source>
        <dbReference type="Pfam" id="PF01773"/>
    </source>
</evidence>